<feature type="transmembrane region" description="Helical" evidence="6">
    <location>
        <begin position="39"/>
        <end position="61"/>
    </location>
</feature>
<accession>A0A7J3G5V0</accession>
<evidence type="ECO:0000256" key="6">
    <source>
        <dbReference type="SAM" id="Phobius"/>
    </source>
</evidence>
<comment type="caution">
    <text evidence="7">The sequence shown here is derived from an EMBL/GenBank/DDBJ whole genome shotgun (WGS) entry which is preliminary data.</text>
</comment>
<dbReference type="InterPro" id="IPR043428">
    <property type="entry name" value="LivM-like"/>
</dbReference>
<feature type="transmembrane region" description="Helical" evidence="6">
    <location>
        <begin position="120"/>
        <end position="142"/>
    </location>
</feature>
<evidence type="ECO:0000256" key="5">
    <source>
        <dbReference type="ARBA" id="ARBA00023136"/>
    </source>
</evidence>
<feature type="transmembrane region" description="Helical" evidence="6">
    <location>
        <begin position="251"/>
        <end position="275"/>
    </location>
</feature>
<dbReference type="EMBL" id="DTCM01000074">
    <property type="protein sequence ID" value="HGL41152.1"/>
    <property type="molecule type" value="Genomic_DNA"/>
</dbReference>
<organism evidence="7">
    <name type="scientific">Caldiarchaeum subterraneum</name>
    <dbReference type="NCBI Taxonomy" id="311458"/>
    <lineage>
        <taxon>Archaea</taxon>
        <taxon>Nitrososphaerota</taxon>
        <taxon>Candidatus Caldarchaeales</taxon>
        <taxon>Candidatus Caldarchaeaceae</taxon>
        <taxon>Candidatus Caldarchaeum</taxon>
    </lineage>
</organism>
<keyword evidence="5 6" id="KW-0472">Membrane</keyword>
<keyword evidence="4 6" id="KW-1133">Transmembrane helix</keyword>
<dbReference type="Pfam" id="PF02653">
    <property type="entry name" value="BPD_transp_2"/>
    <property type="match status" value="1"/>
</dbReference>
<sequence length="375" mass="40975">MIDEQLIIFLSNVLAYVAIYLMVNVSLNFEYGFTGIPNFGKVLAVAGGAFVVGAVPGRILASQLNLFAGYRAVQDNPVLAECLSTLVQVKPKLMESIDYIEDNAVVVDCVRRVLVNDPLLSISLLVASVGLAALVGAGLGFIASYPSIRLREDYLAMTLLAMGEFLRQVGYLDRTLVGGTLGVAVPDPYGWLGVFRPYASTLIMLTVAVLFFLYVRAVTYSPAGRVLRAVRDSEMAAEVLGIDVVRVKQKVLVVSSMMAAVAGALWAFNSVAVIANTYDRFTWTFWPWVMVIIGGAGNNRGVLLGTLVFVILRQAILTYNYLLEPFIPFSIVWLDRLLFGIALIIVLIIRPQGIVPEKPTPAISFEKIRKMVQKS</sequence>
<dbReference type="InterPro" id="IPR001851">
    <property type="entry name" value="ABC_transp_permease"/>
</dbReference>
<keyword evidence="2" id="KW-1003">Cell membrane</keyword>
<protein>
    <submittedName>
        <fullName evidence="7">Branched-chain amino acid ABC transporter permease</fullName>
    </submittedName>
</protein>
<name>A0A7J3G5V0_CALS0</name>
<evidence type="ECO:0000256" key="3">
    <source>
        <dbReference type="ARBA" id="ARBA00022692"/>
    </source>
</evidence>
<feature type="transmembrane region" description="Helical" evidence="6">
    <location>
        <begin position="327"/>
        <end position="349"/>
    </location>
</feature>
<feature type="transmembrane region" description="Helical" evidence="6">
    <location>
        <begin position="6"/>
        <end position="27"/>
    </location>
</feature>
<dbReference type="GO" id="GO:0015658">
    <property type="term" value="F:branched-chain amino acid transmembrane transporter activity"/>
    <property type="evidence" value="ECO:0007669"/>
    <property type="project" value="InterPro"/>
</dbReference>
<gene>
    <name evidence="7" type="ORF">ENU43_05765</name>
</gene>
<dbReference type="CDD" id="cd06581">
    <property type="entry name" value="TM_PBP1_LivM_like"/>
    <property type="match status" value="1"/>
</dbReference>
<evidence type="ECO:0000256" key="2">
    <source>
        <dbReference type="ARBA" id="ARBA00022475"/>
    </source>
</evidence>
<evidence type="ECO:0000256" key="1">
    <source>
        <dbReference type="ARBA" id="ARBA00004651"/>
    </source>
</evidence>
<dbReference type="AlphaFoldDB" id="A0A7J3G5V0"/>
<evidence type="ECO:0000313" key="7">
    <source>
        <dbReference type="EMBL" id="HGL41152.1"/>
    </source>
</evidence>
<dbReference type="GO" id="GO:0005886">
    <property type="term" value="C:plasma membrane"/>
    <property type="evidence" value="ECO:0007669"/>
    <property type="project" value="UniProtKB-SubCell"/>
</dbReference>
<keyword evidence="3 6" id="KW-0812">Transmembrane</keyword>
<feature type="transmembrane region" description="Helical" evidence="6">
    <location>
        <begin position="191"/>
        <end position="215"/>
    </location>
</feature>
<dbReference type="PANTHER" id="PTHR30482:SF1">
    <property type="entry name" value="BRANCHED-CHAIN AMINO ACID TRANSPORT PERMEASE PROTEIN LIVM-RELATED"/>
    <property type="match status" value="1"/>
</dbReference>
<proteinExistence type="predicted"/>
<dbReference type="PANTHER" id="PTHR30482">
    <property type="entry name" value="HIGH-AFFINITY BRANCHED-CHAIN AMINO ACID TRANSPORT SYSTEM PERMEASE"/>
    <property type="match status" value="1"/>
</dbReference>
<evidence type="ECO:0000256" key="4">
    <source>
        <dbReference type="ARBA" id="ARBA00022989"/>
    </source>
</evidence>
<comment type="subcellular location">
    <subcellularLocation>
        <location evidence="1">Cell membrane</location>
        <topology evidence="1">Multi-pass membrane protein</topology>
    </subcellularLocation>
</comment>
<reference evidence="7" key="1">
    <citation type="journal article" date="2020" name="mSystems">
        <title>Genome- and Community-Level Interaction Insights into Carbon Utilization and Element Cycling Functions of Hydrothermarchaeota in Hydrothermal Sediment.</title>
        <authorList>
            <person name="Zhou Z."/>
            <person name="Liu Y."/>
            <person name="Xu W."/>
            <person name="Pan J."/>
            <person name="Luo Z.H."/>
            <person name="Li M."/>
        </authorList>
    </citation>
    <scope>NUCLEOTIDE SEQUENCE [LARGE SCALE GENOMIC DNA]</scope>
    <source>
        <strain evidence="7">SpSt-669</strain>
    </source>
</reference>